<dbReference type="RefSeq" id="WP_268039054.1">
    <property type="nucleotide sequence ID" value="NZ_JAPQER010000001.1"/>
</dbReference>
<dbReference type="EMBL" id="JAPQER010000001">
    <property type="protein sequence ID" value="MCY6482796.1"/>
    <property type="molecule type" value="Genomic_DNA"/>
</dbReference>
<gene>
    <name evidence="1" type="ORF">OW763_00290</name>
</gene>
<dbReference type="PANTHER" id="PTHR47197">
    <property type="entry name" value="PROTEIN NIRF"/>
    <property type="match status" value="1"/>
</dbReference>
<accession>A0ABT4CV04</accession>
<dbReference type="InterPro" id="IPR015943">
    <property type="entry name" value="WD40/YVTN_repeat-like_dom_sf"/>
</dbReference>
<evidence type="ECO:0000313" key="1">
    <source>
        <dbReference type="EMBL" id="MCY6482796.1"/>
    </source>
</evidence>
<dbReference type="Gene3D" id="2.130.10.10">
    <property type="entry name" value="YVTN repeat-like/Quinoprotein amine dehydrogenase"/>
    <property type="match status" value="2"/>
</dbReference>
<reference evidence="1" key="1">
    <citation type="submission" date="2022-12" db="EMBL/GenBank/DDBJ databases">
        <authorList>
            <person name="Wang J."/>
        </authorList>
    </citation>
    <scope>NUCLEOTIDE SEQUENCE</scope>
    <source>
        <strain evidence="1">HY-45-18</strain>
    </source>
</reference>
<organism evidence="1 2">
    <name type="scientific">Clostridium aestuarii</name>
    <dbReference type="NCBI Taxonomy" id="338193"/>
    <lineage>
        <taxon>Bacteria</taxon>
        <taxon>Bacillati</taxon>
        <taxon>Bacillota</taxon>
        <taxon>Clostridia</taxon>
        <taxon>Eubacteriales</taxon>
        <taxon>Clostridiaceae</taxon>
        <taxon>Clostridium</taxon>
    </lineage>
</organism>
<proteinExistence type="predicted"/>
<dbReference type="Proteomes" id="UP001078443">
    <property type="component" value="Unassembled WGS sequence"/>
</dbReference>
<evidence type="ECO:0000313" key="2">
    <source>
        <dbReference type="Proteomes" id="UP001078443"/>
    </source>
</evidence>
<dbReference type="InterPro" id="IPR011048">
    <property type="entry name" value="Haem_d1_sf"/>
</dbReference>
<sequence>MNWLYVCNTSSDNISVVNIREFKEEFKISLKVSNAEKIGPHGICIYKDKLLVANNYSNTISVIDVKEKKEIERHFIGMHCNDAVVYKDKAYVICGELNYVVVFNLITNKIDEQIPCGELPHSIEINKQKKLLLISNFENDSLTLIDLEDKKNIKNIRVGAYPTKALFSVGSNHILVCESNIGADIRGSIGILSLKNFRIVNKILVGKYPVDMYIDSKCCFVSNFGEGTVSIVDINNYKEIKKINLGGMPRGIIKINDYIYVGDNYNNLLIRANIQSDNKKAISIGGEPNGMTMI</sequence>
<dbReference type="PANTHER" id="PTHR47197:SF3">
    <property type="entry name" value="DIHYDRO-HEME D1 DEHYDROGENASE"/>
    <property type="match status" value="1"/>
</dbReference>
<dbReference type="SUPFAM" id="SSF51004">
    <property type="entry name" value="C-terminal (heme d1) domain of cytochrome cd1-nitrite reductase"/>
    <property type="match status" value="1"/>
</dbReference>
<name>A0ABT4CV04_9CLOT</name>
<dbReference type="InterPro" id="IPR051200">
    <property type="entry name" value="Host-pathogen_enzymatic-act"/>
</dbReference>
<keyword evidence="2" id="KW-1185">Reference proteome</keyword>
<protein>
    <submittedName>
        <fullName evidence="1">YncE family protein</fullName>
    </submittedName>
</protein>
<comment type="caution">
    <text evidence="1">The sequence shown here is derived from an EMBL/GenBank/DDBJ whole genome shotgun (WGS) entry which is preliminary data.</text>
</comment>